<name>A0A382R9F8_9ZZZZ</name>
<organism evidence="1">
    <name type="scientific">marine metagenome</name>
    <dbReference type="NCBI Taxonomy" id="408172"/>
    <lineage>
        <taxon>unclassified sequences</taxon>
        <taxon>metagenomes</taxon>
        <taxon>ecological metagenomes</taxon>
    </lineage>
</organism>
<protein>
    <submittedName>
        <fullName evidence="1">Uncharacterized protein</fullName>
    </submittedName>
</protein>
<proteinExistence type="predicted"/>
<dbReference type="EMBL" id="UINC01119405">
    <property type="protein sequence ID" value="SVC93201.1"/>
    <property type="molecule type" value="Genomic_DNA"/>
</dbReference>
<evidence type="ECO:0000313" key="1">
    <source>
        <dbReference type="EMBL" id="SVC93201.1"/>
    </source>
</evidence>
<reference evidence="1" key="1">
    <citation type="submission" date="2018-05" db="EMBL/GenBank/DDBJ databases">
        <authorList>
            <person name="Lanie J.A."/>
            <person name="Ng W.-L."/>
            <person name="Kazmierczak K.M."/>
            <person name="Andrzejewski T.M."/>
            <person name="Davidsen T.M."/>
            <person name="Wayne K.J."/>
            <person name="Tettelin H."/>
            <person name="Glass J.I."/>
            <person name="Rusch D."/>
            <person name="Podicherti R."/>
            <person name="Tsui H.-C.T."/>
            <person name="Winkler M.E."/>
        </authorList>
    </citation>
    <scope>NUCLEOTIDE SEQUENCE</scope>
</reference>
<sequence length="53" mass="6451">MSRNTKAQKRNRALENRRYQINHQMRQAGFNVNEKKPKRVKKNKKSLKVAWKI</sequence>
<accession>A0A382R9F8</accession>
<dbReference type="AlphaFoldDB" id="A0A382R9F8"/>
<gene>
    <name evidence="1" type="ORF">METZ01_LOCUS346055</name>
</gene>